<gene>
    <name evidence="12" type="ORF">BV87_16205</name>
</gene>
<evidence type="ECO:0000256" key="4">
    <source>
        <dbReference type="ARBA" id="ARBA00034244"/>
    </source>
</evidence>
<comment type="catalytic activity">
    <reaction evidence="8">
        <text>3',3'-cUAMP + H2O = U[3'-5']pAp[3'] + H(+)</text>
        <dbReference type="Rhea" id="RHEA:72835"/>
        <dbReference type="ChEBI" id="CHEBI:15377"/>
        <dbReference type="ChEBI" id="CHEBI:15378"/>
        <dbReference type="ChEBI" id="CHEBI:143809"/>
        <dbReference type="ChEBI" id="CHEBI:192498"/>
    </reaction>
    <physiologicalReaction direction="left-to-right" evidence="8">
        <dbReference type="Rhea" id="RHEA:72836"/>
    </physiologicalReaction>
</comment>
<feature type="domain" description="Anti-CBASS protein Acb1-like N-terminal" evidence="10">
    <location>
        <begin position="51"/>
        <end position="397"/>
    </location>
</feature>
<dbReference type="GO" id="GO:0016787">
    <property type="term" value="F:hydrolase activity"/>
    <property type="evidence" value="ECO:0007669"/>
    <property type="project" value="UniProtKB-KW"/>
</dbReference>
<dbReference type="Pfam" id="PF06381">
    <property type="entry name" value="Phage_portal_3"/>
    <property type="match status" value="1"/>
</dbReference>
<evidence type="ECO:0000259" key="11">
    <source>
        <dbReference type="Pfam" id="PF23474"/>
    </source>
</evidence>
<evidence type="ECO:0000256" key="8">
    <source>
        <dbReference type="ARBA" id="ARBA00048123"/>
    </source>
</evidence>
<evidence type="ECO:0000259" key="10">
    <source>
        <dbReference type="Pfam" id="PF06381"/>
    </source>
</evidence>
<feature type="region of interest" description="Disordered" evidence="9">
    <location>
        <begin position="441"/>
        <end position="477"/>
    </location>
</feature>
<comment type="catalytic activity">
    <reaction evidence="4">
        <text>3',3',3'-cAAG + H2O = A[3'-5']pG[3'-5']pAp[3'] + H(+)</text>
        <dbReference type="Rhea" id="RHEA:72867"/>
        <dbReference type="ChEBI" id="CHEBI:15377"/>
        <dbReference type="ChEBI" id="CHEBI:15378"/>
        <dbReference type="ChEBI" id="CHEBI:143810"/>
        <dbReference type="ChEBI" id="CHEBI:192533"/>
    </reaction>
    <physiologicalReaction direction="left-to-right" evidence="4">
        <dbReference type="Rhea" id="RHEA:72868"/>
    </physiologicalReaction>
</comment>
<dbReference type="Proteomes" id="UP000037029">
    <property type="component" value="Chromosome"/>
</dbReference>
<feature type="domain" description="Anti-CBASS protein Acb1-like C-terminal" evidence="11">
    <location>
        <begin position="495"/>
        <end position="643"/>
    </location>
</feature>
<feature type="compositionally biased region" description="Acidic residues" evidence="9">
    <location>
        <begin position="445"/>
        <end position="454"/>
    </location>
</feature>
<dbReference type="EMBL" id="CP020925">
    <property type="protein sequence ID" value="ATP19786.1"/>
    <property type="molecule type" value="Genomic_DNA"/>
</dbReference>
<comment type="catalytic activity">
    <reaction evidence="2">
        <text>3',3',3'-cAAG + H2O = G[3'-5']pA[3'-5']pAp[3'] + H(+)</text>
        <dbReference type="Rhea" id="RHEA:72863"/>
        <dbReference type="ChEBI" id="CHEBI:15377"/>
        <dbReference type="ChEBI" id="CHEBI:15378"/>
        <dbReference type="ChEBI" id="CHEBI:143810"/>
        <dbReference type="ChEBI" id="CHEBI:192532"/>
    </reaction>
    <physiologicalReaction direction="left-to-right" evidence="2">
        <dbReference type="Rhea" id="RHEA:72864"/>
    </physiologicalReaction>
</comment>
<keyword evidence="1" id="KW-0378">Hydrolase</keyword>
<comment type="similarity">
    <text evidence="6">Belongs to the anti-CBASS protein Acb1 family.</text>
</comment>
<evidence type="ECO:0000256" key="3">
    <source>
        <dbReference type="ARBA" id="ARBA00034240"/>
    </source>
</evidence>
<proteinExistence type="inferred from homology"/>
<evidence type="ECO:0000313" key="12">
    <source>
        <dbReference type="EMBL" id="ATP19786.1"/>
    </source>
</evidence>
<organism evidence="12 13">
    <name type="scientific">Sphingobium yanoikuyae</name>
    <name type="common">Sphingomonas yanoikuyae</name>
    <dbReference type="NCBI Taxonomy" id="13690"/>
    <lineage>
        <taxon>Bacteria</taxon>
        <taxon>Pseudomonadati</taxon>
        <taxon>Pseudomonadota</taxon>
        <taxon>Alphaproteobacteria</taxon>
        <taxon>Sphingomonadales</taxon>
        <taxon>Sphingomonadaceae</taxon>
        <taxon>Sphingobium</taxon>
    </lineage>
</organism>
<evidence type="ECO:0000256" key="5">
    <source>
        <dbReference type="ARBA" id="ARBA00034283"/>
    </source>
</evidence>
<evidence type="ECO:0000256" key="9">
    <source>
        <dbReference type="SAM" id="MobiDB-lite"/>
    </source>
</evidence>
<dbReference type="Pfam" id="PF23474">
    <property type="entry name" value="Acb1"/>
    <property type="match status" value="1"/>
</dbReference>
<dbReference type="InterPro" id="IPR056175">
    <property type="entry name" value="Acb1-like_C"/>
</dbReference>
<dbReference type="InterPro" id="IPR024459">
    <property type="entry name" value="Acb1-like_N"/>
</dbReference>
<evidence type="ECO:0000256" key="7">
    <source>
        <dbReference type="ARBA" id="ARBA00034343"/>
    </source>
</evidence>
<evidence type="ECO:0000313" key="13">
    <source>
        <dbReference type="Proteomes" id="UP000037029"/>
    </source>
</evidence>
<sequence length="647" mass="71164">MSGGRIRSVRFKDGHTVDGLGEAFAAASNMQRFGPLMHGMMLPGFFTHQLALAAYMQSGMMKKVIAIPAEDRVREWRDWQADSDKITLIEAEEKRLELQAKTQEAENLRGVGGGAFIIVTAGNHSDELKPEQISNGGIVAINVVSRWQIRGKDWDRELASPRYGLPAMWEVDNENGSPSQIHPSRVVPFRGARLPAGATLSDEDKFWGDSRLMRVYTEVSRSDETQAWFAALVKKAKLLRFGVPGLETYDQDQLNKRVALIAQGENSLNATLFRASGGTDDPGETITDYQVNWQGIPAMMDAFDQRVAAVSDIPFTRLTGRSPSGMNATGQHDNDNWNKMVVSGQKLETRPCLEQLDPFLLRSAGVDPTGIWWEFAPLDVPTEKEVAETFKLVMEAVGALIDTGMVPREALAQAVQNLIEERGYMPGLAEALKKIPEAERFGLSPEDDGGDDDPSAIQARGGDPDLAGSGGSGTGAARRAVNDAATWLSDATPRPLYVKRKLLNPADLIAWAKDNGFATTLPASDMHVTVLYSRNPVDPMKMGRDWREDEKGQIIVRPGGPRVIEKLGENAVVLRFACPDLDWRHKDMIEAGGSHDWPEYQPHVTISYTASEGVDLDALKPFNGVLRFGPEIFEALDLDWKSKIAEA</sequence>
<accession>A0A0J9D666</accession>
<protein>
    <recommendedName>
        <fullName evidence="7">Anti-CBASS protein Acb1</fullName>
    </recommendedName>
</protein>
<dbReference type="AlphaFoldDB" id="A0A0J9D666"/>
<comment type="catalytic activity">
    <reaction evidence="3">
        <text>3',3',3'-c-tri-AMP + H2O = A[3'-5']pA[3'-5']pAp[3'] + H(+)</text>
        <dbReference type="Rhea" id="RHEA:72859"/>
        <dbReference type="ChEBI" id="CHEBI:15377"/>
        <dbReference type="ChEBI" id="CHEBI:15378"/>
        <dbReference type="ChEBI" id="CHEBI:192523"/>
        <dbReference type="ChEBI" id="CHEBI:192530"/>
    </reaction>
    <physiologicalReaction direction="left-to-right" evidence="3">
        <dbReference type="Rhea" id="RHEA:72860"/>
    </physiologicalReaction>
</comment>
<evidence type="ECO:0000256" key="1">
    <source>
        <dbReference type="ARBA" id="ARBA00022801"/>
    </source>
</evidence>
<evidence type="ECO:0000256" key="6">
    <source>
        <dbReference type="ARBA" id="ARBA00034316"/>
    </source>
</evidence>
<evidence type="ECO:0000256" key="2">
    <source>
        <dbReference type="ARBA" id="ARBA00034233"/>
    </source>
</evidence>
<reference evidence="12 13" key="1">
    <citation type="submission" date="2017-04" db="EMBL/GenBank/DDBJ databases">
        <title>Characterization, genome and methylation analysis of a phthalic acid esters degrading strain Sphingobium yanoikuyae SHJ.</title>
        <authorList>
            <person name="Feng L."/>
        </authorList>
    </citation>
    <scope>NUCLEOTIDE SEQUENCE [LARGE SCALE GENOMIC DNA]</scope>
    <source>
        <strain evidence="12 13">SHJ</strain>
    </source>
</reference>
<comment type="catalytic activity">
    <reaction evidence="5">
        <text>3',3'-cGAMP + H2O = G[3'-5']pAp[3'] + H(+)</text>
        <dbReference type="Rhea" id="RHEA:72831"/>
        <dbReference type="ChEBI" id="CHEBI:15377"/>
        <dbReference type="ChEBI" id="CHEBI:15378"/>
        <dbReference type="ChEBI" id="CHEBI:71501"/>
        <dbReference type="ChEBI" id="CHEBI:192497"/>
    </reaction>
    <physiologicalReaction direction="left-to-right" evidence="5">
        <dbReference type="Rhea" id="RHEA:72832"/>
    </physiologicalReaction>
</comment>
<name>A0A0J9D666_SPHYA</name>